<dbReference type="GO" id="GO:0051879">
    <property type="term" value="F:Hsp90 protein binding"/>
    <property type="evidence" value="ECO:0007669"/>
    <property type="project" value="TreeGrafter"/>
</dbReference>
<proteinExistence type="predicted"/>
<protein>
    <submittedName>
        <fullName evidence="2">Uncharacterized protein</fullName>
    </submittedName>
</protein>
<dbReference type="OrthoDB" id="5954824at2759"/>
<gene>
    <name evidence="2" type="ORF">NSK_000358</name>
</gene>
<comment type="caution">
    <text evidence="2">The sequence shown here is derived from an EMBL/GenBank/DDBJ whole genome shotgun (WGS) entry which is preliminary data.</text>
</comment>
<dbReference type="GO" id="GO:0030544">
    <property type="term" value="F:Hsp70 protein binding"/>
    <property type="evidence" value="ECO:0007669"/>
    <property type="project" value="TreeGrafter"/>
</dbReference>
<evidence type="ECO:0000313" key="3">
    <source>
        <dbReference type="Proteomes" id="UP000355283"/>
    </source>
</evidence>
<dbReference type="AlphaFoldDB" id="A0A4D9DAG9"/>
<name>A0A4D9DAG9_9STRA</name>
<dbReference type="PANTHER" id="PTHR21207">
    <property type="entry name" value="PARKIN COREGULATED GENE PROTEIN PARK2 COREGULATED"/>
    <property type="match status" value="1"/>
</dbReference>
<accession>A0A4D9DAG9</accession>
<sequence>MNKTPRDEKGVLSIRISQLLPRRDPSHHHSPTFHSRPSADKSAKTKVSCAPPVGTSPFRQAHERGTLPAGIRHQREAAHIASLTPQASSLRLHWYVHPTKLDYRVVLPLFLEGLREVKDPYRYLAVRGSMDLIAACPSKLVACVPFLLPSLKRALDTRHPLILATSLTVLQEFILADPIRIGPALVPHYHQLLGASAVINKQTYGKEDRKGEMASSQRRLCVTDLMNETLTLLEITGGRDAFLHIRYMVPTYDSVLQQGVRSIW</sequence>
<dbReference type="InterPro" id="IPR016024">
    <property type="entry name" value="ARM-type_fold"/>
</dbReference>
<dbReference type="Proteomes" id="UP000355283">
    <property type="component" value="Unassembled WGS sequence"/>
</dbReference>
<dbReference type="SUPFAM" id="SSF48371">
    <property type="entry name" value="ARM repeat"/>
    <property type="match status" value="1"/>
</dbReference>
<evidence type="ECO:0000256" key="1">
    <source>
        <dbReference type="SAM" id="MobiDB-lite"/>
    </source>
</evidence>
<organism evidence="2 3">
    <name type="scientific">Nannochloropsis salina CCMP1776</name>
    <dbReference type="NCBI Taxonomy" id="1027361"/>
    <lineage>
        <taxon>Eukaryota</taxon>
        <taxon>Sar</taxon>
        <taxon>Stramenopiles</taxon>
        <taxon>Ochrophyta</taxon>
        <taxon>Eustigmatophyceae</taxon>
        <taxon>Eustigmatales</taxon>
        <taxon>Monodopsidaceae</taxon>
        <taxon>Microchloropsis</taxon>
        <taxon>Microchloropsis salina</taxon>
    </lineage>
</organism>
<dbReference type="InterPro" id="IPR019399">
    <property type="entry name" value="Parkin_co-regulated_protein"/>
</dbReference>
<dbReference type="PANTHER" id="PTHR21207:SF2">
    <property type="entry name" value="PARKIN COREGULATED GENE PROTEIN"/>
    <property type="match status" value="1"/>
</dbReference>
<feature type="region of interest" description="Disordered" evidence="1">
    <location>
        <begin position="16"/>
        <end position="63"/>
    </location>
</feature>
<dbReference type="Pfam" id="PF10274">
    <property type="entry name" value="ParcG"/>
    <property type="match status" value="1"/>
</dbReference>
<evidence type="ECO:0000313" key="2">
    <source>
        <dbReference type="EMBL" id="TFJ88004.1"/>
    </source>
</evidence>
<dbReference type="EMBL" id="SDOX01000002">
    <property type="protein sequence ID" value="TFJ88004.1"/>
    <property type="molecule type" value="Genomic_DNA"/>
</dbReference>
<reference evidence="2 3" key="1">
    <citation type="submission" date="2019-01" db="EMBL/GenBank/DDBJ databases">
        <title>Nuclear Genome Assembly of the Microalgal Biofuel strain Nannochloropsis salina CCMP1776.</title>
        <authorList>
            <person name="Hovde B."/>
        </authorList>
    </citation>
    <scope>NUCLEOTIDE SEQUENCE [LARGE SCALE GENOMIC DNA]</scope>
    <source>
        <strain evidence="2 3">CCMP1776</strain>
    </source>
</reference>
<keyword evidence="3" id="KW-1185">Reference proteome</keyword>